<evidence type="ECO:0000313" key="2">
    <source>
        <dbReference type="EMBL" id="GMI68232.1"/>
    </source>
</evidence>
<sequence>MVKPVRQKNNVVLTFRVTPPINPATTKRVSHPRVSLVPREVRRLAWNESFEGLEPVSPRVSCTGHIDCQMKGKPGARKHKPASSPLAQALAEQIKRKVLSVRKRGYESDALVAASEIQDTAAQFVKGRSMLSDRDWRTYGAEEKGKVLNGTKRGYESNVSDVQAAAPSLQQMRQFCKGRSTLSEFDRSADDAKEKGVKRKRS</sequence>
<feature type="region of interest" description="Disordered" evidence="1">
    <location>
        <begin position="183"/>
        <end position="202"/>
    </location>
</feature>
<dbReference type="Proteomes" id="UP001165190">
    <property type="component" value="Unassembled WGS sequence"/>
</dbReference>
<dbReference type="PANTHER" id="PTHR34779">
    <property type="entry name" value="OS09G0542900 PROTEIN"/>
    <property type="match status" value="1"/>
</dbReference>
<feature type="compositionally biased region" description="Basic and acidic residues" evidence="1">
    <location>
        <begin position="184"/>
        <end position="195"/>
    </location>
</feature>
<comment type="caution">
    <text evidence="2">The sequence shown here is derived from an EMBL/GenBank/DDBJ whole genome shotgun (WGS) entry which is preliminary data.</text>
</comment>
<dbReference type="EMBL" id="BSYR01000006">
    <property type="protein sequence ID" value="GMI68232.1"/>
    <property type="molecule type" value="Genomic_DNA"/>
</dbReference>
<dbReference type="AlphaFoldDB" id="A0A9W7H046"/>
<organism evidence="2 3">
    <name type="scientific">Hibiscus trionum</name>
    <name type="common">Flower of an hour</name>
    <dbReference type="NCBI Taxonomy" id="183268"/>
    <lineage>
        <taxon>Eukaryota</taxon>
        <taxon>Viridiplantae</taxon>
        <taxon>Streptophyta</taxon>
        <taxon>Embryophyta</taxon>
        <taxon>Tracheophyta</taxon>
        <taxon>Spermatophyta</taxon>
        <taxon>Magnoliopsida</taxon>
        <taxon>eudicotyledons</taxon>
        <taxon>Gunneridae</taxon>
        <taxon>Pentapetalae</taxon>
        <taxon>rosids</taxon>
        <taxon>malvids</taxon>
        <taxon>Malvales</taxon>
        <taxon>Malvaceae</taxon>
        <taxon>Malvoideae</taxon>
        <taxon>Hibiscus</taxon>
    </lineage>
</organism>
<dbReference type="InterPro" id="IPR038796">
    <property type="entry name" value="At1g76070-like"/>
</dbReference>
<dbReference type="OrthoDB" id="997029at2759"/>
<protein>
    <submittedName>
        <fullName evidence="2">Uncharacterized protein</fullName>
    </submittedName>
</protein>
<evidence type="ECO:0000256" key="1">
    <source>
        <dbReference type="SAM" id="MobiDB-lite"/>
    </source>
</evidence>
<proteinExistence type="predicted"/>
<accession>A0A9W7H046</accession>
<dbReference type="PANTHER" id="PTHR34779:SF1">
    <property type="entry name" value="OS09G0542900 PROTEIN"/>
    <property type="match status" value="1"/>
</dbReference>
<name>A0A9W7H046_HIBTR</name>
<keyword evidence="3" id="KW-1185">Reference proteome</keyword>
<evidence type="ECO:0000313" key="3">
    <source>
        <dbReference type="Proteomes" id="UP001165190"/>
    </source>
</evidence>
<gene>
    <name evidence="2" type="ORF">HRI_000492500</name>
</gene>
<reference evidence="2" key="1">
    <citation type="submission" date="2023-05" db="EMBL/GenBank/DDBJ databases">
        <title>Genome and transcriptome analyses reveal genes involved in the formation of fine ridges on petal epidermal cells in Hibiscus trionum.</title>
        <authorList>
            <person name="Koshimizu S."/>
            <person name="Masuda S."/>
            <person name="Ishii T."/>
            <person name="Shirasu K."/>
            <person name="Hoshino A."/>
            <person name="Arita M."/>
        </authorList>
    </citation>
    <scope>NUCLEOTIDE SEQUENCE</scope>
    <source>
        <strain evidence="2">Hamamatsu line</strain>
    </source>
</reference>